<feature type="transmembrane region" description="Helical" evidence="2">
    <location>
        <begin position="6"/>
        <end position="27"/>
    </location>
</feature>
<evidence type="ECO:0000256" key="1">
    <source>
        <dbReference type="SAM" id="MobiDB-lite"/>
    </source>
</evidence>
<feature type="transmembrane region" description="Helical" evidence="2">
    <location>
        <begin position="141"/>
        <end position="161"/>
    </location>
</feature>
<dbReference type="InterPro" id="IPR012340">
    <property type="entry name" value="NA-bd_OB-fold"/>
</dbReference>
<dbReference type="AlphaFoldDB" id="A0A8J7TMR3"/>
<evidence type="ECO:0000313" key="3">
    <source>
        <dbReference type="EMBL" id="MBN8662019.1"/>
    </source>
</evidence>
<dbReference type="Gene3D" id="2.40.50.140">
    <property type="entry name" value="Nucleic acid-binding proteins"/>
    <property type="match status" value="1"/>
</dbReference>
<keyword evidence="2" id="KW-1133">Transmembrane helix</keyword>
<organism evidence="3 4">
    <name type="scientific">Candidatus Obscuribacter phosphatis</name>
    <dbReference type="NCBI Taxonomy" id="1906157"/>
    <lineage>
        <taxon>Bacteria</taxon>
        <taxon>Bacillati</taxon>
        <taxon>Candidatus Melainabacteria</taxon>
        <taxon>Candidatus Obscuribacterales</taxon>
        <taxon>Candidatus Obscuribacteraceae</taxon>
        <taxon>Candidatus Obscuribacter</taxon>
    </lineage>
</organism>
<dbReference type="EMBL" id="JAFLCK010000029">
    <property type="protein sequence ID" value="MBN8662019.1"/>
    <property type="molecule type" value="Genomic_DNA"/>
</dbReference>
<protein>
    <submittedName>
        <fullName evidence="3">NfeD family protein</fullName>
    </submittedName>
</protein>
<reference evidence="3" key="1">
    <citation type="submission" date="2021-02" db="EMBL/GenBank/DDBJ databases">
        <title>Genome-Resolved Metagenomics of a Microbial Community Performing Photosynthetic Biological Nutrient Removal.</title>
        <authorList>
            <person name="Mcdaniel E.A."/>
        </authorList>
    </citation>
    <scope>NUCLEOTIDE SEQUENCE</scope>
    <source>
        <strain evidence="3">UWPOB_OBS1</strain>
    </source>
</reference>
<feature type="region of interest" description="Disordered" evidence="1">
    <location>
        <begin position="69"/>
        <end position="97"/>
    </location>
</feature>
<name>A0A8J7TMR3_9BACT</name>
<evidence type="ECO:0000256" key="2">
    <source>
        <dbReference type="SAM" id="Phobius"/>
    </source>
</evidence>
<evidence type="ECO:0000313" key="4">
    <source>
        <dbReference type="Proteomes" id="UP000664277"/>
    </source>
</evidence>
<comment type="caution">
    <text evidence="3">The sequence shown here is derived from an EMBL/GenBank/DDBJ whole genome shotgun (WGS) entry which is preliminary data.</text>
</comment>
<keyword evidence="2" id="KW-0472">Membrane</keyword>
<gene>
    <name evidence="3" type="ORF">J0M35_16750</name>
</gene>
<dbReference type="Proteomes" id="UP000664277">
    <property type="component" value="Unassembled WGS sequence"/>
</dbReference>
<keyword evidence="2" id="KW-0812">Transmembrane</keyword>
<feature type="transmembrane region" description="Helical" evidence="2">
    <location>
        <begin position="115"/>
        <end position="135"/>
    </location>
</feature>
<proteinExistence type="predicted"/>
<accession>A0A8J7TMR3</accession>
<sequence length="249" mass="26272">MFADTLTQLYLACTVFGWGFIIVSFFMGGFGEHGDGECNHLHLDGHSHGHGLPEHTLGQTQGHVVAHADHTHSDGQTGGGQAGNGHDNSAESNDSAKTSIVTSTRPSFLMQVLSIFNPTSISVFTGFVGLSGLTLKTFLPFLGIFSLIPAILVGIVSVSLMRNLFALVTAKLNVSNTVKSSDAIGHVAEVSAPIADGGTGEVTYVIGQNRFNAAAKSINGSETIKKGSKVLIVEREGHLVMVEPYHEED</sequence>